<organism evidence="2 3">
    <name type="scientific">Clonostachys byssicola</name>
    <dbReference type="NCBI Taxonomy" id="160290"/>
    <lineage>
        <taxon>Eukaryota</taxon>
        <taxon>Fungi</taxon>
        <taxon>Dikarya</taxon>
        <taxon>Ascomycota</taxon>
        <taxon>Pezizomycotina</taxon>
        <taxon>Sordariomycetes</taxon>
        <taxon>Hypocreomycetidae</taxon>
        <taxon>Hypocreales</taxon>
        <taxon>Bionectriaceae</taxon>
        <taxon>Clonostachys</taxon>
    </lineage>
</organism>
<dbReference type="Proteomes" id="UP000754883">
    <property type="component" value="Unassembled WGS sequence"/>
</dbReference>
<sequence length="93" mass="10479">MACQDSSLCIHVSAQLMLRLKNYEIWPTMIDDEHYLFVDTAGFGAADMDDTKNFRDILTCLEALVPFVTFTGVLFLIAGNQDKMRAEDLSRGL</sequence>
<keyword evidence="3" id="KW-1185">Reference proteome</keyword>
<dbReference type="OrthoDB" id="8954335at2759"/>
<keyword evidence="1" id="KW-0812">Transmembrane</keyword>
<reference evidence="2 3" key="2">
    <citation type="submission" date="2021-10" db="EMBL/GenBank/DDBJ databases">
        <authorList>
            <person name="Piombo E."/>
        </authorList>
    </citation>
    <scope>NUCLEOTIDE SEQUENCE [LARGE SCALE GENOMIC DNA]</scope>
</reference>
<accession>A0A9N9UNP5</accession>
<dbReference type="EMBL" id="CABFNO020001545">
    <property type="protein sequence ID" value="CAG9997303.1"/>
    <property type="molecule type" value="Genomic_DNA"/>
</dbReference>
<proteinExistence type="predicted"/>
<protein>
    <recommendedName>
        <fullName evidence="4">G domain-containing protein</fullName>
    </recommendedName>
</protein>
<evidence type="ECO:0000256" key="1">
    <source>
        <dbReference type="SAM" id="Phobius"/>
    </source>
</evidence>
<name>A0A9N9UNP5_9HYPO</name>
<evidence type="ECO:0000313" key="2">
    <source>
        <dbReference type="EMBL" id="CAG9997303.1"/>
    </source>
</evidence>
<feature type="transmembrane region" description="Helical" evidence="1">
    <location>
        <begin position="57"/>
        <end position="78"/>
    </location>
</feature>
<keyword evidence="1" id="KW-0472">Membrane</keyword>
<evidence type="ECO:0008006" key="4">
    <source>
        <dbReference type="Google" id="ProtNLM"/>
    </source>
</evidence>
<evidence type="ECO:0000313" key="3">
    <source>
        <dbReference type="Proteomes" id="UP000754883"/>
    </source>
</evidence>
<comment type="caution">
    <text evidence="2">The sequence shown here is derived from an EMBL/GenBank/DDBJ whole genome shotgun (WGS) entry which is preliminary data.</text>
</comment>
<reference evidence="3" key="1">
    <citation type="submission" date="2019-06" db="EMBL/GenBank/DDBJ databases">
        <authorList>
            <person name="Broberg M."/>
        </authorList>
    </citation>
    <scope>NUCLEOTIDE SEQUENCE [LARGE SCALE GENOMIC DNA]</scope>
</reference>
<dbReference type="AlphaFoldDB" id="A0A9N9UNP5"/>
<gene>
    <name evidence="2" type="ORF">CBYS24578_00016800</name>
</gene>
<keyword evidence="1" id="KW-1133">Transmembrane helix</keyword>